<feature type="region of interest" description="Disordered" evidence="1">
    <location>
        <begin position="169"/>
        <end position="219"/>
    </location>
</feature>
<gene>
    <name evidence="2" type="ORF">LSTR_LSTR015071</name>
</gene>
<dbReference type="AlphaFoldDB" id="A0A482WM59"/>
<comment type="caution">
    <text evidence="2">The sequence shown here is derived from an EMBL/GenBank/DDBJ whole genome shotgun (WGS) entry which is preliminary data.</text>
</comment>
<evidence type="ECO:0000256" key="1">
    <source>
        <dbReference type="SAM" id="MobiDB-lite"/>
    </source>
</evidence>
<dbReference type="EMBL" id="QKKF02031117">
    <property type="protein sequence ID" value="RZF34563.1"/>
    <property type="molecule type" value="Genomic_DNA"/>
</dbReference>
<accession>A0A482WM59</accession>
<dbReference type="Proteomes" id="UP000291343">
    <property type="component" value="Unassembled WGS sequence"/>
</dbReference>
<proteinExistence type="predicted"/>
<evidence type="ECO:0000313" key="2">
    <source>
        <dbReference type="EMBL" id="RZF34563.1"/>
    </source>
</evidence>
<feature type="region of interest" description="Disordered" evidence="1">
    <location>
        <begin position="124"/>
        <end position="157"/>
    </location>
</feature>
<evidence type="ECO:0000313" key="3">
    <source>
        <dbReference type="Proteomes" id="UP000291343"/>
    </source>
</evidence>
<organism evidence="2 3">
    <name type="scientific">Laodelphax striatellus</name>
    <name type="common">Small brown planthopper</name>
    <name type="synonym">Delphax striatella</name>
    <dbReference type="NCBI Taxonomy" id="195883"/>
    <lineage>
        <taxon>Eukaryota</taxon>
        <taxon>Metazoa</taxon>
        <taxon>Ecdysozoa</taxon>
        <taxon>Arthropoda</taxon>
        <taxon>Hexapoda</taxon>
        <taxon>Insecta</taxon>
        <taxon>Pterygota</taxon>
        <taxon>Neoptera</taxon>
        <taxon>Paraneoptera</taxon>
        <taxon>Hemiptera</taxon>
        <taxon>Auchenorrhyncha</taxon>
        <taxon>Fulgoroidea</taxon>
        <taxon>Delphacidae</taxon>
        <taxon>Criomorphinae</taxon>
        <taxon>Laodelphax</taxon>
    </lineage>
</organism>
<dbReference type="InParanoid" id="A0A482WM59"/>
<reference evidence="2 3" key="1">
    <citation type="journal article" date="2017" name="Gigascience">
        <title>Genome sequence of the small brown planthopper, Laodelphax striatellus.</title>
        <authorList>
            <person name="Zhu J."/>
            <person name="Jiang F."/>
            <person name="Wang X."/>
            <person name="Yang P."/>
            <person name="Bao Y."/>
            <person name="Zhao W."/>
            <person name="Wang W."/>
            <person name="Lu H."/>
            <person name="Wang Q."/>
            <person name="Cui N."/>
            <person name="Li J."/>
            <person name="Chen X."/>
            <person name="Luo L."/>
            <person name="Yu J."/>
            <person name="Kang L."/>
            <person name="Cui F."/>
        </authorList>
    </citation>
    <scope>NUCLEOTIDE SEQUENCE [LARGE SCALE GENOMIC DNA]</scope>
    <source>
        <strain evidence="2">Lst14</strain>
    </source>
</reference>
<protein>
    <submittedName>
        <fullName evidence="2">Uncharacterized protein</fullName>
    </submittedName>
</protein>
<sequence>MFCFFLPPPTSTIIASPGFVQLPSSPSATILQGRTLASQDAQHQPPSNNIAKAEPFCLPGCTAHHRPPNILQGRKALAFQDAQHRTSPLSTKYCKAEALASQDAHRHLTLQQYCKGGALAFQESHHHPPPSQQYCKGEDPWPPRMHTATSPPPNNIAKGVALASQEAHLPPHPSQHIARAEPLPSKSAHHTSPLTQHYCKGKSPFAPAGCSSGQPPSTK</sequence>
<keyword evidence="3" id="KW-1185">Reference proteome</keyword>
<name>A0A482WM59_LAOST</name>